<reference evidence="1" key="1">
    <citation type="submission" date="2020-06" db="EMBL/GenBank/DDBJ databases">
        <authorList>
            <person name="Li T."/>
            <person name="Hu X."/>
            <person name="Zhang T."/>
            <person name="Song X."/>
            <person name="Zhang H."/>
            <person name="Dai N."/>
            <person name="Sheng W."/>
            <person name="Hou X."/>
            <person name="Wei L."/>
        </authorList>
    </citation>
    <scope>NUCLEOTIDE SEQUENCE</scope>
    <source>
        <strain evidence="1">G02</strain>
        <tissue evidence="1">Leaf</tissue>
    </source>
</reference>
<protein>
    <submittedName>
        <fullName evidence="1">Uncharacterized protein</fullName>
    </submittedName>
</protein>
<name>A0AAW2K4I3_SESRA</name>
<dbReference type="AlphaFoldDB" id="A0AAW2K4I3"/>
<sequence length="181" mass="20906">MPINRKPKGQSKYFYSAAWTKEQDDAFINMLAWQGNRGYKLEALHLWYETFKSIISDPAFAWNPTSNCVSVATEDWKRFTEVVISRSYCMSCIHVCIQCRLNPFAKAYFYRGEHKWDSLQSIFVRGDEGVDSEDEESISNKLGETAVEESEHESNVVFLDENLCEEPKVVDLCSNEESDDN</sequence>
<proteinExistence type="predicted"/>
<reference evidence="1" key="2">
    <citation type="journal article" date="2024" name="Plant">
        <title>Genomic evolution and insights into agronomic trait innovations of Sesamum species.</title>
        <authorList>
            <person name="Miao H."/>
            <person name="Wang L."/>
            <person name="Qu L."/>
            <person name="Liu H."/>
            <person name="Sun Y."/>
            <person name="Le M."/>
            <person name="Wang Q."/>
            <person name="Wei S."/>
            <person name="Zheng Y."/>
            <person name="Lin W."/>
            <person name="Duan Y."/>
            <person name="Cao H."/>
            <person name="Xiong S."/>
            <person name="Wang X."/>
            <person name="Wei L."/>
            <person name="Li C."/>
            <person name="Ma Q."/>
            <person name="Ju M."/>
            <person name="Zhao R."/>
            <person name="Li G."/>
            <person name="Mu C."/>
            <person name="Tian Q."/>
            <person name="Mei H."/>
            <person name="Zhang T."/>
            <person name="Gao T."/>
            <person name="Zhang H."/>
        </authorList>
    </citation>
    <scope>NUCLEOTIDE SEQUENCE</scope>
    <source>
        <strain evidence="1">G02</strain>
    </source>
</reference>
<evidence type="ECO:0000313" key="1">
    <source>
        <dbReference type="EMBL" id="KAL0301530.1"/>
    </source>
</evidence>
<comment type="caution">
    <text evidence="1">The sequence shown here is derived from an EMBL/GenBank/DDBJ whole genome shotgun (WGS) entry which is preliminary data.</text>
</comment>
<organism evidence="1">
    <name type="scientific">Sesamum radiatum</name>
    <name type="common">Black benniseed</name>
    <dbReference type="NCBI Taxonomy" id="300843"/>
    <lineage>
        <taxon>Eukaryota</taxon>
        <taxon>Viridiplantae</taxon>
        <taxon>Streptophyta</taxon>
        <taxon>Embryophyta</taxon>
        <taxon>Tracheophyta</taxon>
        <taxon>Spermatophyta</taxon>
        <taxon>Magnoliopsida</taxon>
        <taxon>eudicotyledons</taxon>
        <taxon>Gunneridae</taxon>
        <taxon>Pentapetalae</taxon>
        <taxon>asterids</taxon>
        <taxon>lamiids</taxon>
        <taxon>Lamiales</taxon>
        <taxon>Pedaliaceae</taxon>
        <taxon>Sesamum</taxon>
    </lineage>
</organism>
<gene>
    <name evidence="1" type="ORF">Sradi_6429800</name>
</gene>
<accession>A0AAW2K4I3</accession>
<dbReference type="EMBL" id="JACGWJ010000030">
    <property type="protein sequence ID" value="KAL0301530.1"/>
    <property type="molecule type" value="Genomic_DNA"/>
</dbReference>